<keyword evidence="7" id="KW-0479">Metal-binding</keyword>
<feature type="binding site" evidence="8">
    <location>
        <position position="120"/>
    </location>
    <ligand>
        <name>Fe cation</name>
        <dbReference type="ChEBI" id="CHEBI:24875"/>
    </ligand>
</feature>
<evidence type="ECO:0000313" key="10">
    <source>
        <dbReference type="Proteomes" id="UP000199647"/>
    </source>
</evidence>
<sequence>MHEGGLSRRLSPGPKLPYISFMDADVKLTRNQDVILGVLRHARKPLSAYQILEQTVASGIKAPPQIYRALEKLIEHRLVHRIESLNAYLVCDHAGHMHDVAFAICDSCGGVEEIPLQTMEPALKGSMAEHGFSVREAHVELRGDCGTCHATHRH</sequence>
<keyword evidence="6" id="KW-0804">Transcription</keyword>
<dbReference type="AlphaFoldDB" id="A0A1H9AGV5"/>
<dbReference type="EMBL" id="FOFG01000001">
    <property type="protein sequence ID" value="SEP75974.1"/>
    <property type="molecule type" value="Genomic_DNA"/>
</dbReference>
<feature type="binding site" evidence="7">
    <location>
        <position position="105"/>
    </location>
    <ligand>
        <name>Zn(2+)</name>
        <dbReference type="ChEBI" id="CHEBI:29105"/>
    </ligand>
</feature>
<keyword evidence="10" id="KW-1185">Reference proteome</keyword>
<dbReference type="SUPFAM" id="SSF46785">
    <property type="entry name" value="Winged helix' DNA-binding domain"/>
    <property type="match status" value="1"/>
</dbReference>
<dbReference type="GO" id="GO:1900376">
    <property type="term" value="P:regulation of secondary metabolite biosynthetic process"/>
    <property type="evidence" value="ECO:0007669"/>
    <property type="project" value="TreeGrafter"/>
</dbReference>
<dbReference type="GO" id="GO:0003700">
    <property type="term" value="F:DNA-binding transcription factor activity"/>
    <property type="evidence" value="ECO:0007669"/>
    <property type="project" value="InterPro"/>
</dbReference>
<evidence type="ECO:0000256" key="5">
    <source>
        <dbReference type="ARBA" id="ARBA00023125"/>
    </source>
</evidence>
<protein>
    <submittedName>
        <fullName evidence="9">Fur family transcriptional regulator, zinc uptake regulator</fullName>
    </submittedName>
</protein>
<dbReference type="PANTHER" id="PTHR33202">
    <property type="entry name" value="ZINC UPTAKE REGULATION PROTEIN"/>
    <property type="match status" value="1"/>
</dbReference>
<keyword evidence="2" id="KW-0678">Repressor</keyword>
<dbReference type="Gene3D" id="3.30.1490.190">
    <property type="match status" value="1"/>
</dbReference>
<keyword evidence="8" id="KW-0408">Iron</keyword>
<accession>A0A1H9AGV5</accession>
<comment type="cofactor">
    <cofactor evidence="8">
        <name>Mn(2+)</name>
        <dbReference type="ChEBI" id="CHEBI:29035"/>
    </cofactor>
    <cofactor evidence="8">
        <name>Fe(2+)</name>
        <dbReference type="ChEBI" id="CHEBI:29033"/>
    </cofactor>
    <text evidence="8">Binds 1 Mn(2+) or Fe(2+) ion per subunit.</text>
</comment>
<evidence type="ECO:0000256" key="4">
    <source>
        <dbReference type="ARBA" id="ARBA00023015"/>
    </source>
</evidence>
<dbReference type="STRING" id="1855383.SAMN05216548_101426"/>
<proteinExistence type="inferred from homology"/>
<dbReference type="InterPro" id="IPR043135">
    <property type="entry name" value="Fur_C"/>
</dbReference>
<evidence type="ECO:0000256" key="8">
    <source>
        <dbReference type="PIRSR" id="PIRSR602481-2"/>
    </source>
</evidence>
<name>A0A1H9AGV5_9HYPH</name>
<keyword evidence="5" id="KW-0238">DNA-binding</keyword>
<evidence type="ECO:0000256" key="7">
    <source>
        <dbReference type="PIRSR" id="PIRSR602481-1"/>
    </source>
</evidence>
<evidence type="ECO:0000313" key="9">
    <source>
        <dbReference type="EMBL" id="SEP75974.1"/>
    </source>
</evidence>
<feature type="binding site" evidence="7">
    <location>
        <position position="145"/>
    </location>
    <ligand>
        <name>Zn(2+)</name>
        <dbReference type="ChEBI" id="CHEBI:29105"/>
    </ligand>
</feature>
<comment type="cofactor">
    <cofactor evidence="7">
        <name>Zn(2+)</name>
        <dbReference type="ChEBI" id="CHEBI:29105"/>
    </cofactor>
    <text evidence="7">Binds 1 zinc ion per subunit.</text>
</comment>
<evidence type="ECO:0000256" key="3">
    <source>
        <dbReference type="ARBA" id="ARBA00022833"/>
    </source>
</evidence>
<dbReference type="Pfam" id="PF01475">
    <property type="entry name" value="FUR"/>
    <property type="match status" value="1"/>
</dbReference>
<dbReference type="InterPro" id="IPR036390">
    <property type="entry name" value="WH_DNA-bd_sf"/>
</dbReference>
<keyword evidence="3 7" id="KW-0862">Zinc</keyword>
<dbReference type="PANTHER" id="PTHR33202:SF6">
    <property type="entry name" value="ZINC UPTAKE REGULATION PROTEIN"/>
    <property type="match status" value="1"/>
</dbReference>
<feature type="binding site" evidence="7">
    <location>
        <position position="108"/>
    </location>
    <ligand>
        <name>Zn(2+)</name>
        <dbReference type="ChEBI" id="CHEBI:29105"/>
    </ligand>
</feature>
<dbReference type="Gene3D" id="1.10.10.10">
    <property type="entry name" value="Winged helix-like DNA-binding domain superfamily/Winged helix DNA-binding domain"/>
    <property type="match status" value="1"/>
</dbReference>
<dbReference type="GO" id="GO:0005829">
    <property type="term" value="C:cytosol"/>
    <property type="evidence" value="ECO:0007669"/>
    <property type="project" value="TreeGrafter"/>
</dbReference>
<organism evidence="9 10">
    <name type="scientific">Faunimonas pinastri</name>
    <dbReference type="NCBI Taxonomy" id="1855383"/>
    <lineage>
        <taxon>Bacteria</taxon>
        <taxon>Pseudomonadati</taxon>
        <taxon>Pseudomonadota</taxon>
        <taxon>Alphaproteobacteria</taxon>
        <taxon>Hyphomicrobiales</taxon>
        <taxon>Afifellaceae</taxon>
        <taxon>Faunimonas</taxon>
    </lineage>
</organism>
<dbReference type="GO" id="GO:0045892">
    <property type="term" value="P:negative regulation of DNA-templated transcription"/>
    <property type="evidence" value="ECO:0007669"/>
    <property type="project" value="TreeGrafter"/>
</dbReference>
<gene>
    <name evidence="9" type="ORF">SAMN05216548_101426</name>
</gene>
<reference evidence="9 10" key="1">
    <citation type="submission" date="2016-10" db="EMBL/GenBank/DDBJ databases">
        <authorList>
            <person name="de Groot N.N."/>
        </authorList>
    </citation>
    <scope>NUCLEOTIDE SEQUENCE [LARGE SCALE GENOMIC DNA]</scope>
    <source>
        <strain evidence="9 10">A52C2</strain>
    </source>
</reference>
<evidence type="ECO:0000256" key="6">
    <source>
        <dbReference type="ARBA" id="ARBA00023163"/>
    </source>
</evidence>
<evidence type="ECO:0000256" key="1">
    <source>
        <dbReference type="ARBA" id="ARBA00007957"/>
    </source>
</evidence>
<dbReference type="GO" id="GO:0008270">
    <property type="term" value="F:zinc ion binding"/>
    <property type="evidence" value="ECO:0007669"/>
    <property type="project" value="TreeGrafter"/>
</dbReference>
<dbReference type="Proteomes" id="UP000199647">
    <property type="component" value="Unassembled WGS sequence"/>
</dbReference>
<dbReference type="InterPro" id="IPR036388">
    <property type="entry name" value="WH-like_DNA-bd_sf"/>
</dbReference>
<feature type="binding site" evidence="7">
    <location>
        <position position="148"/>
    </location>
    <ligand>
        <name>Zn(2+)</name>
        <dbReference type="ChEBI" id="CHEBI:29105"/>
    </ligand>
</feature>
<dbReference type="InterPro" id="IPR002481">
    <property type="entry name" value="FUR"/>
</dbReference>
<evidence type="ECO:0000256" key="2">
    <source>
        <dbReference type="ARBA" id="ARBA00022491"/>
    </source>
</evidence>
<dbReference type="GO" id="GO:0000976">
    <property type="term" value="F:transcription cis-regulatory region binding"/>
    <property type="evidence" value="ECO:0007669"/>
    <property type="project" value="TreeGrafter"/>
</dbReference>
<comment type="similarity">
    <text evidence="1">Belongs to the Fur family.</text>
</comment>
<keyword evidence="4" id="KW-0805">Transcription regulation</keyword>